<name>A0A8C3HM41_CHRPI</name>
<feature type="compositionally biased region" description="Basic and acidic residues" evidence="1">
    <location>
        <begin position="66"/>
        <end position="80"/>
    </location>
</feature>
<dbReference type="PANTHER" id="PTHR21588">
    <property type="entry name" value="COILED-COIL-HELIX-COILED-COIL-HELIX DOMAIN CONTAINING 6"/>
    <property type="match status" value="1"/>
</dbReference>
<sequence>MGELITFGGGGRTTQDLMHVTFEADENENITVVKGMRLSESVIDRMKDIWFLGGDAVNEEELKKRGTEELALEQARRETEADSSQPPM</sequence>
<dbReference type="GO" id="GO:0061617">
    <property type="term" value="C:MICOS complex"/>
    <property type="evidence" value="ECO:0007669"/>
    <property type="project" value="TreeGrafter"/>
</dbReference>
<feature type="region of interest" description="Disordered" evidence="1">
    <location>
        <begin position="66"/>
        <end position="88"/>
    </location>
</feature>
<accession>A0A8C3HM41</accession>
<dbReference type="PANTHER" id="PTHR21588:SF18">
    <property type="entry name" value="MICOS COMPLEX SUBUNIT MIC19"/>
    <property type="match status" value="1"/>
</dbReference>
<dbReference type="AlphaFoldDB" id="A0A8C3HM41"/>
<dbReference type="Proteomes" id="UP000694380">
    <property type="component" value="Chromosome 8"/>
</dbReference>
<proteinExistence type="predicted"/>
<reference evidence="2" key="3">
    <citation type="submission" date="2025-09" db="UniProtKB">
        <authorList>
            <consortium name="Ensembl"/>
        </authorList>
    </citation>
    <scope>IDENTIFICATION</scope>
</reference>
<keyword evidence="3" id="KW-1185">Reference proteome</keyword>
<protein>
    <submittedName>
        <fullName evidence="2">Uncharacterized protein</fullName>
    </submittedName>
</protein>
<dbReference type="OMA" id="MKDIWFL"/>
<dbReference type="GeneTree" id="ENSGT01080000257619"/>
<evidence type="ECO:0000313" key="2">
    <source>
        <dbReference type="Ensembl" id="ENSCPBP00000020133.1"/>
    </source>
</evidence>
<organism evidence="2 3">
    <name type="scientific">Chrysemys picta bellii</name>
    <name type="common">Western painted turtle</name>
    <name type="synonym">Emys bellii</name>
    <dbReference type="NCBI Taxonomy" id="8478"/>
    <lineage>
        <taxon>Eukaryota</taxon>
        <taxon>Metazoa</taxon>
        <taxon>Chordata</taxon>
        <taxon>Craniata</taxon>
        <taxon>Vertebrata</taxon>
        <taxon>Euteleostomi</taxon>
        <taxon>Archelosauria</taxon>
        <taxon>Testudinata</taxon>
        <taxon>Testudines</taxon>
        <taxon>Cryptodira</taxon>
        <taxon>Durocryptodira</taxon>
        <taxon>Testudinoidea</taxon>
        <taxon>Emydidae</taxon>
        <taxon>Chrysemys</taxon>
    </lineage>
</organism>
<dbReference type="InterPro" id="IPR052632">
    <property type="entry name" value="MICOS_subunit_Mic19"/>
</dbReference>
<evidence type="ECO:0000313" key="3">
    <source>
        <dbReference type="Proteomes" id="UP000694380"/>
    </source>
</evidence>
<dbReference type="Ensembl" id="ENSCPBT00000023703.1">
    <property type="protein sequence ID" value="ENSCPBP00000020133.1"/>
    <property type="gene ID" value="ENSCPBG00000014500.1"/>
</dbReference>
<evidence type="ECO:0000256" key="1">
    <source>
        <dbReference type="SAM" id="MobiDB-lite"/>
    </source>
</evidence>
<reference evidence="2" key="1">
    <citation type="journal article" date="2015" name="Genome Biol. Evol.">
        <title>Physical Mapping and Refinement of the Painted Turtle Genome (Chrysemys picta) Inform Amniote Genome Evolution and Challenge Turtle-Bird Chromosomal Conservation.</title>
        <authorList>
            <person name="Badenhorst D."/>
            <person name="Hillier L.W."/>
            <person name="Literman R."/>
            <person name="Montiel E.E."/>
            <person name="Radhakrishnan S."/>
            <person name="Shen Y."/>
            <person name="Minx P."/>
            <person name="Janes D.E."/>
            <person name="Warren W.C."/>
            <person name="Edwards S.V."/>
            <person name="Valenzuela N."/>
        </authorList>
    </citation>
    <scope>NUCLEOTIDE SEQUENCE [LARGE SCALE GENOMIC DNA]</scope>
</reference>
<reference evidence="2" key="2">
    <citation type="submission" date="2025-08" db="UniProtKB">
        <authorList>
            <consortium name="Ensembl"/>
        </authorList>
    </citation>
    <scope>IDENTIFICATION</scope>
</reference>
<dbReference type="GO" id="GO:0007007">
    <property type="term" value="P:inner mitochondrial membrane organization"/>
    <property type="evidence" value="ECO:0007669"/>
    <property type="project" value="TreeGrafter"/>
</dbReference>